<dbReference type="InterPro" id="IPR006569">
    <property type="entry name" value="CID_dom"/>
</dbReference>
<dbReference type="EMBL" id="GG666544">
    <property type="protein sequence ID" value="EEN57319.1"/>
    <property type="molecule type" value="Genomic_DNA"/>
</dbReference>
<dbReference type="SUPFAM" id="SSF48464">
    <property type="entry name" value="ENTH/VHS domain"/>
    <property type="match status" value="1"/>
</dbReference>
<dbReference type="STRING" id="7739.C3YQX8"/>
<accession>C3YQX8</accession>
<feature type="domain" description="CID" evidence="8">
    <location>
        <begin position="1"/>
        <end position="131"/>
    </location>
</feature>
<feature type="region of interest" description="Disordered" evidence="7">
    <location>
        <begin position="264"/>
        <end position="313"/>
    </location>
</feature>
<evidence type="ECO:0000256" key="3">
    <source>
        <dbReference type="ARBA" id="ARBA00022990"/>
    </source>
</evidence>
<feature type="non-terminal residue" evidence="9">
    <location>
        <position position="313"/>
    </location>
</feature>
<proteinExistence type="inferred from homology"/>
<dbReference type="Pfam" id="PF16566">
    <property type="entry name" value="CREPT"/>
    <property type="match status" value="1"/>
</dbReference>
<feature type="compositionally biased region" description="Acidic residues" evidence="7">
    <location>
        <begin position="302"/>
        <end position="313"/>
    </location>
</feature>
<protein>
    <recommendedName>
        <fullName evidence="6">Regulation of nuclear pre-mRNA domain-containing protein 2</fullName>
    </recommendedName>
</protein>
<dbReference type="InParanoid" id="C3YQX8"/>
<evidence type="ECO:0000256" key="4">
    <source>
        <dbReference type="ARBA" id="ARBA00034310"/>
    </source>
</evidence>
<evidence type="ECO:0000256" key="6">
    <source>
        <dbReference type="ARBA" id="ARBA00067342"/>
    </source>
</evidence>
<keyword evidence="2" id="KW-0597">Phosphoprotein</keyword>
<dbReference type="SMART" id="SM00582">
    <property type="entry name" value="RPR"/>
    <property type="match status" value="1"/>
</dbReference>
<comment type="subunit">
    <text evidence="5">Associates with the RNA polymerase II complex.</text>
</comment>
<evidence type="ECO:0000256" key="5">
    <source>
        <dbReference type="ARBA" id="ARBA00062892"/>
    </source>
</evidence>
<dbReference type="PANTHER" id="PTHR12460">
    <property type="entry name" value="CYCLIN-DEPENDENT KINASE INHIBITOR-RELATED PROTEIN"/>
    <property type="match status" value="1"/>
</dbReference>
<gene>
    <name evidence="9" type="ORF">BRAFLDRAFT_281321</name>
</gene>
<dbReference type="FunFam" id="1.25.40.90:FF:000020">
    <property type="entry name" value="regulation of nuclear pre-mRNA domain-containing protein 2 isoform X1"/>
    <property type="match status" value="1"/>
</dbReference>
<dbReference type="PROSITE" id="PS51391">
    <property type="entry name" value="CID"/>
    <property type="match status" value="1"/>
</dbReference>
<dbReference type="Pfam" id="PF04818">
    <property type="entry name" value="CID"/>
    <property type="match status" value="1"/>
</dbReference>
<organism>
    <name type="scientific">Branchiostoma floridae</name>
    <name type="common">Florida lancelet</name>
    <name type="synonym">Amphioxus</name>
    <dbReference type="NCBI Taxonomy" id="7739"/>
    <lineage>
        <taxon>Eukaryota</taxon>
        <taxon>Metazoa</taxon>
        <taxon>Chordata</taxon>
        <taxon>Cephalochordata</taxon>
        <taxon>Leptocardii</taxon>
        <taxon>Amphioxiformes</taxon>
        <taxon>Branchiostomatidae</taxon>
        <taxon>Branchiostoma</taxon>
    </lineage>
</organism>
<evidence type="ECO:0000259" key="8">
    <source>
        <dbReference type="PROSITE" id="PS51391"/>
    </source>
</evidence>
<dbReference type="CDD" id="cd16981">
    <property type="entry name" value="CID_RPRD_like"/>
    <property type="match status" value="1"/>
</dbReference>
<dbReference type="Gene3D" id="1.25.40.90">
    <property type="match status" value="1"/>
</dbReference>
<keyword evidence="3" id="KW-0007">Acetylation</keyword>
<name>C3YQX8_BRAFL</name>
<evidence type="ECO:0000256" key="1">
    <source>
        <dbReference type="ARBA" id="ARBA00022481"/>
    </source>
</evidence>
<dbReference type="Gene3D" id="6.10.250.2560">
    <property type="match status" value="1"/>
</dbReference>
<keyword evidence="1" id="KW-0488">Methylation</keyword>
<dbReference type="InterPro" id="IPR008942">
    <property type="entry name" value="ENTH_VHS"/>
</dbReference>
<dbReference type="eggNOG" id="KOG2669">
    <property type="taxonomic scope" value="Eukaryota"/>
</dbReference>
<dbReference type="InterPro" id="IPR032337">
    <property type="entry name" value="RPRD1A/B_C"/>
</dbReference>
<comment type="similarity">
    <text evidence="4">Belongs to the UPF0400 (RTT103) family.</text>
</comment>
<dbReference type="AlphaFoldDB" id="C3YQX8"/>
<sequence>MASLNVEYFERKLAGLQNTMDSIQTLSLWIVHHKSSHQQIVQLWMKQLRKSKPPEKLNLMYLCNDVLQNGRRKGATAYNESFKTVLVEAASLTRDSSIRKSVDRIFNIWEERSVYDSDFITQLKGALVSSKVRPKKVNTKVLAEFKPQKLIDSISSFKRLEDDVIFRQQQFSQLRVDVTSSETLKQLKDRQGGKKFSEEFDEATEKLEEFVKSMDKQLAERKKMVELVEQAEIFYSTQHSEAKIVANAYKNFGTRISNFKKRIDQYKKDLPDPDSPIPSPSEDAPSPGSTPPPEEPDTREVEDMDISDDDEEG</sequence>
<evidence type="ECO:0000313" key="9">
    <source>
        <dbReference type="EMBL" id="EEN57319.1"/>
    </source>
</evidence>
<reference evidence="9" key="1">
    <citation type="journal article" date="2008" name="Nature">
        <title>The amphioxus genome and the evolution of the chordate karyotype.</title>
        <authorList>
            <consortium name="US DOE Joint Genome Institute (JGI-PGF)"/>
            <person name="Putnam N.H."/>
            <person name="Butts T."/>
            <person name="Ferrier D.E.K."/>
            <person name="Furlong R.F."/>
            <person name="Hellsten U."/>
            <person name="Kawashima T."/>
            <person name="Robinson-Rechavi M."/>
            <person name="Shoguchi E."/>
            <person name="Terry A."/>
            <person name="Yu J.-K."/>
            <person name="Benito-Gutierrez E.L."/>
            <person name="Dubchak I."/>
            <person name="Garcia-Fernandez J."/>
            <person name="Gibson-Brown J.J."/>
            <person name="Grigoriev I.V."/>
            <person name="Horton A.C."/>
            <person name="de Jong P.J."/>
            <person name="Jurka J."/>
            <person name="Kapitonov V.V."/>
            <person name="Kohara Y."/>
            <person name="Kuroki Y."/>
            <person name="Lindquist E."/>
            <person name="Lucas S."/>
            <person name="Osoegawa K."/>
            <person name="Pennacchio L.A."/>
            <person name="Salamov A.A."/>
            <person name="Satou Y."/>
            <person name="Sauka-Spengler T."/>
            <person name="Schmutz J."/>
            <person name="Shin-I T."/>
            <person name="Toyoda A."/>
            <person name="Bronner-Fraser M."/>
            <person name="Fujiyama A."/>
            <person name="Holland L.Z."/>
            <person name="Holland P.W.H."/>
            <person name="Satoh N."/>
            <person name="Rokhsar D.S."/>
        </authorList>
    </citation>
    <scope>NUCLEOTIDE SEQUENCE [LARGE SCALE GENOMIC DNA]</scope>
    <source>
        <strain evidence="9">S238N-H82</strain>
        <tissue evidence="9">Testes</tissue>
    </source>
</reference>
<evidence type="ECO:0000256" key="7">
    <source>
        <dbReference type="SAM" id="MobiDB-lite"/>
    </source>
</evidence>
<evidence type="ECO:0000256" key="2">
    <source>
        <dbReference type="ARBA" id="ARBA00022553"/>
    </source>
</evidence>
<dbReference type="PANTHER" id="PTHR12460:SF40">
    <property type="entry name" value="REGULATION OF NUCLEAR PRE-MRNA DOMAIN-CONTAINING PROTEIN 2"/>
    <property type="match status" value="1"/>
</dbReference>